<gene>
    <name evidence="1" type="ORF">ESCO13_00061</name>
</gene>
<dbReference type="EMBL" id="KX552041">
    <property type="protein sequence ID" value="AOQ27203.1"/>
    <property type="molecule type" value="Genomic_DNA"/>
</dbReference>
<accession>A0A1D7XF87</accession>
<proteinExistence type="predicted"/>
<sequence>MSSNFLYKAKDSRDGENHWWLITGDGVIILPWDGETKVQILEKVKGVSFNVSHDITTFKAFAMNPSLVAEW</sequence>
<organism evidence="1 2">
    <name type="scientific">Escherichia phage ESCO13</name>
    <dbReference type="NCBI Taxonomy" id="1881104"/>
    <lineage>
        <taxon>Viruses</taxon>
        <taxon>Duplodnaviria</taxon>
        <taxon>Heunggongvirae</taxon>
        <taxon>Uroviricota</taxon>
        <taxon>Caudoviricetes</taxon>
        <taxon>Stephanstirmvirinae</taxon>
        <taxon>Phapecoctavirus</taxon>
        <taxon>Phapecoctavirus ESCO13</taxon>
    </lineage>
</organism>
<keyword evidence="2" id="KW-1185">Reference proteome</keyword>
<evidence type="ECO:0000313" key="1">
    <source>
        <dbReference type="EMBL" id="AOQ27203.1"/>
    </source>
</evidence>
<reference evidence="1" key="1">
    <citation type="submission" date="2017-02" db="EMBL/GenBank/DDBJ databases">
        <title>Complete genome sequence of two Escherichia coli phages, vB_EcoM_ ESCO5 and vB_EcoM_ESCO13, which are related to phAPEC8.</title>
        <authorList>
            <person name="Trotereau A."/>
            <person name="Gonnet M."/>
            <person name="Viardot A."/>
            <person name="Lalmanach A.-C."/>
            <person name="Guabiraba R."/>
            <person name="Chanteloup N."/>
            <person name="Schouler C."/>
        </authorList>
    </citation>
    <scope>NUCLEOTIDE SEQUENCE [LARGE SCALE GENOMIC DNA]</scope>
</reference>
<evidence type="ECO:0000313" key="2">
    <source>
        <dbReference type="Proteomes" id="UP000225358"/>
    </source>
</evidence>
<protein>
    <submittedName>
        <fullName evidence="1">Uncharacterized protein</fullName>
    </submittedName>
</protein>
<name>A0A1D7XF87_9CAUD</name>
<dbReference type="Proteomes" id="UP000225358">
    <property type="component" value="Segment"/>
</dbReference>